<feature type="compositionally biased region" description="Polar residues" evidence="1">
    <location>
        <begin position="105"/>
        <end position="114"/>
    </location>
</feature>
<dbReference type="EMBL" id="KV423924">
    <property type="protein sequence ID" value="KZT61261.1"/>
    <property type="molecule type" value="Genomic_DNA"/>
</dbReference>
<accession>A0A165J1W2</accession>
<dbReference type="Proteomes" id="UP000076842">
    <property type="component" value="Unassembled WGS sequence"/>
</dbReference>
<name>A0A165J1W2_9BASI</name>
<dbReference type="AlphaFoldDB" id="A0A165J1W2"/>
<organism evidence="2 3">
    <name type="scientific">Calocera cornea HHB12733</name>
    <dbReference type="NCBI Taxonomy" id="1353952"/>
    <lineage>
        <taxon>Eukaryota</taxon>
        <taxon>Fungi</taxon>
        <taxon>Dikarya</taxon>
        <taxon>Basidiomycota</taxon>
        <taxon>Agaricomycotina</taxon>
        <taxon>Dacrymycetes</taxon>
        <taxon>Dacrymycetales</taxon>
        <taxon>Dacrymycetaceae</taxon>
        <taxon>Calocera</taxon>
    </lineage>
</organism>
<dbReference type="InParanoid" id="A0A165J1W2"/>
<gene>
    <name evidence="2" type="ORF">CALCODRAFT_491352</name>
</gene>
<keyword evidence="3" id="KW-1185">Reference proteome</keyword>
<proteinExistence type="predicted"/>
<protein>
    <submittedName>
        <fullName evidence="2">Uncharacterized protein</fullName>
    </submittedName>
</protein>
<evidence type="ECO:0000256" key="1">
    <source>
        <dbReference type="SAM" id="MobiDB-lite"/>
    </source>
</evidence>
<evidence type="ECO:0000313" key="2">
    <source>
        <dbReference type="EMBL" id="KZT61261.1"/>
    </source>
</evidence>
<sequence length="249" mass="26890">MAKKTSDLLMPFRLSNFPSKTSPVLHSARRSMHCAPGSLSSNPATTSLAACTVSMESWTSDQVSPGGSRGHECRHGPQPYFRISRAGVHLPSQLHTRLGLPASPSADQPIQASHSGKRCRGHIRPSQPNHTSRRQPEVSASGGSDCYRHGPTELVSALDKTASVRELGLNLGNWLGATGSFTLDTLPSHLPPNLEQFSFRGAPRIFADVSPRLTAAKDRTWLPALKEFSLHLHVRIEQPGGSFTGEHGL</sequence>
<reference evidence="2 3" key="1">
    <citation type="journal article" date="2016" name="Mol. Biol. Evol.">
        <title>Comparative Genomics of Early-Diverging Mushroom-Forming Fungi Provides Insights into the Origins of Lignocellulose Decay Capabilities.</title>
        <authorList>
            <person name="Nagy L.G."/>
            <person name="Riley R."/>
            <person name="Tritt A."/>
            <person name="Adam C."/>
            <person name="Daum C."/>
            <person name="Floudas D."/>
            <person name="Sun H."/>
            <person name="Yadav J.S."/>
            <person name="Pangilinan J."/>
            <person name="Larsson K.H."/>
            <person name="Matsuura K."/>
            <person name="Barry K."/>
            <person name="Labutti K."/>
            <person name="Kuo R."/>
            <person name="Ohm R.A."/>
            <person name="Bhattacharya S.S."/>
            <person name="Shirouzu T."/>
            <person name="Yoshinaga Y."/>
            <person name="Martin F.M."/>
            <person name="Grigoriev I.V."/>
            <person name="Hibbett D.S."/>
        </authorList>
    </citation>
    <scope>NUCLEOTIDE SEQUENCE [LARGE SCALE GENOMIC DNA]</scope>
    <source>
        <strain evidence="2 3">HHB12733</strain>
    </source>
</reference>
<evidence type="ECO:0000313" key="3">
    <source>
        <dbReference type="Proteomes" id="UP000076842"/>
    </source>
</evidence>
<feature type="region of interest" description="Disordered" evidence="1">
    <location>
        <begin position="97"/>
        <end position="147"/>
    </location>
</feature>